<protein>
    <submittedName>
        <fullName evidence="11">Putative glutamine ABC transporter permease protein GlnM</fullName>
    </submittedName>
</protein>
<feature type="transmembrane region" description="Helical" evidence="9">
    <location>
        <begin position="49"/>
        <end position="82"/>
    </location>
</feature>
<feature type="transmembrane region" description="Helical" evidence="9">
    <location>
        <begin position="12"/>
        <end position="29"/>
    </location>
</feature>
<dbReference type="PATRIC" id="fig|82380.10.peg.2233"/>
<dbReference type="NCBIfam" id="TIGR01726">
    <property type="entry name" value="HEQRo_perm_3TM"/>
    <property type="match status" value="1"/>
</dbReference>
<comment type="subcellular location">
    <subcellularLocation>
        <location evidence="1 9">Cell membrane</location>
        <topology evidence="1 9">Multi-pass membrane protein</topology>
    </subcellularLocation>
</comment>
<name>A0A0F0KK03_9MICO</name>
<evidence type="ECO:0000256" key="5">
    <source>
        <dbReference type="ARBA" id="ARBA00022692"/>
    </source>
</evidence>
<organism evidence="11 12">
    <name type="scientific">Microbacterium oxydans</name>
    <dbReference type="NCBI Taxonomy" id="82380"/>
    <lineage>
        <taxon>Bacteria</taxon>
        <taxon>Bacillati</taxon>
        <taxon>Actinomycetota</taxon>
        <taxon>Actinomycetes</taxon>
        <taxon>Micrococcales</taxon>
        <taxon>Microbacteriaceae</taxon>
        <taxon>Microbacterium</taxon>
    </lineage>
</organism>
<dbReference type="CDD" id="cd06261">
    <property type="entry name" value="TM_PBP2"/>
    <property type="match status" value="1"/>
</dbReference>
<dbReference type="OrthoDB" id="9814902at2"/>
<evidence type="ECO:0000259" key="10">
    <source>
        <dbReference type="PROSITE" id="PS50928"/>
    </source>
</evidence>
<dbReference type="GO" id="GO:0022857">
    <property type="term" value="F:transmembrane transporter activity"/>
    <property type="evidence" value="ECO:0007669"/>
    <property type="project" value="InterPro"/>
</dbReference>
<feature type="transmembrane region" description="Helical" evidence="9">
    <location>
        <begin position="103"/>
        <end position="122"/>
    </location>
</feature>
<evidence type="ECO:0000256" key="6">
    <source>
        <dbReference type="ARBA" id="ARBA00022970"/>
    </source>
</evidence>
<evidence type="ECO:0000256" key="1">
    <source>
        <dbReference type="ARBA" id="ARBA00004651"/>
    </source>
</evidence>
<keyword evidence="3 9" id="KW-0813">Transport</keyword>
<dbReference type="Pfam" id="PF00528">
    <property type="entry name" value="BPD_transp_1"/>
    <property type="match status" value="1"/>
</dbReference>
<feature type="transmembrane region" description="Helical" evidence="9">
    <location>
        <begin position="197"/>
        <end position="216"/>
    </location>
</feature>
<dbReference type="AlphaFoldDB" id="A0A0F0KK03"/>
<evidence type="ECO:0000256" key="2">
    <source>
        <dbReference type="ARBA" id="ARBA00010072"/>
    </source>
</evidence>
<comment type="caution">
    <text evidence="11">The sequence shown here is derived from an EMBL/GenBank/DDBJ whole genome shotgun (WGS) entry which is preliminary data.</text>
</comment>
<dbReference type="RefSeq" id="WP_045264105.1">
    <property type="nucleotide sequence ID" value="NZ_JYIV01000027.1"/>
</dbReference>
<accession>A0A0F0KK03</accession>
<gene>
    <name evidence="11" type="primary">glnM_2</name>
    <name evidence="11" type="ORF">RN51_02221</name>
</gene>
<keyword evidence="7 9" id="KW-1133">Transmembrane helix</keyword>
<keyword evidence="5 9" id="KW-0812">Transmembrane</keyword>
<dbReference type="PANTHER" id="PTHR30614:SF20">
    <property type="entry name" value="GLUTAMINE TRANSPORT SYSTEM PERMEASE PROTEIN GLNP"/>
    <property type="match status" value="1"/>
</dbReference>
<feature type="transmembrane region" description="Helical" evidence="9">
    <location>
        <begin position="128"/>
        <end position="148"/>
    </location>
</feature>
<feature type="transmembrane region" description="Helical" evidence="9">
    <location>
        <begin position="236"/>
        <end position="257"/>
    </location>
</feature>
<evidence type="ECO:0000256" key="7">
    <source>
        <dbReference type="ARBA" id="ARBA00022989"/>
    </source>
</evidence>
<dbReference type="Gene3D" id="1.10.3720.10">
    <property type="entry name" value="MetI-like"/>
    <property type="match status" value="1"/>
</dbReference>
<evidence type="ECO:0000313" key="11">
    <source>
        <dbReference type="EMBL" id="KJL21207.1"/>
    </source>
</evidence>
<dbReference type="EMBL" id="JYIV01000027">
    <property type="protein sequence ID" value="KJL21207.1"/>
    <property type="molecule type" value="Genomic_DNA"/>
</dbReference>
<dbReference type="InterPro" id="IPR000515">
    <property type="entry name" value="MetI-like"/>
</dbReference>
<evidence type="ECO:0000313" key="12">
    <source>
        <dbReference type="Proteomes" id="UP000033725"/>
    </source>
</evidence>
<evidence type="ECO:0000256" key="8">
    <source>
        <dbReference type="ARBA" id="ARBA00023136"/>
    </source>
</evidence>
<dbReference type="GO" id="GO:0006865">
    <property type="term" value="P:amino acid transport"/>
    <property type="evidence" value="ECO:0007669"/>
    <property type="project" value="UniProtKB-KW"/>
</dbReference>
<feature type="domain" description="ABC transmembrane type-1" evidence="10">
    <location>
        <begin position="58"/>
        <end position="254"/>
    </location>
</feature>
<dbReference type="InterPro" id="IPR010065">
    <property type="entry name" value="AA_ABC_transptr_permease_3TM"/>
</dbReference>
<dbReference type="PROSITE" id="PS50928">
    <property type="entry name" value="ABC_TM1"/>
    <property type="match status" value="1"/>
</dbReference>
<keyword evidence="4" id="KW-1003">Cell membrane</keyword>
<comment type="similarity">
    <text evidence="2">Belongs to the binding-protein-dependent transport system permease family. HisMQ subfamily.</text>
</comment>
<reference evidence="11 12" key="1">
    <citation type="submission" date="2015-02" db="EMBL/GenBank/DDBJ databases">
        <title>Draft genome sequences of ten Microbacterium spp. with emphasis on heavy metal contaminated environments.</title>
        <authorList>
            <person name="Corretto E."/>
        </authorList>
    </citation>
    <scope>NUCLEOTIDE SEQUENCE [LARGE SCALE GENOMIC DNA]</scope>
    <source>
        <strain evidence="11 12">BEL163</strain>
    </source>
</reference>
<dbReference type="InterPro" id="IPR043429">
    <property type="entry name" value="ArtM/GltK/GlnP/TcyL/YhdX-like"/>
</dbReference>
<sequence>MALRRTTKSKLYRYTVYVVLIAIAVWAIVSTDWAKIGPLFFNPEVAAKMFPGIITTALVNTLWFTAVAFTGGLILGVVLALMKLSTIAPFRWIATVWIELFRGLPAILTIFGIAFILPIALGVPGTKLGGPVVLGLIGLVLVASAYMAETIRAGIQAVPKGQTEAARSLGMSPMKTTFWIVVPQGFRIIIPPLTNEFVLLLKDTSLLFVAGSFIWSKELTTFARDASTQNANGTPLIMAAILYLIVTIPLTRFSAWLERRMSRQR</sequence>
<evidence type="ECO:0000256" key="9">
    <source>
        <dbReference type="RuleBase" id="RU363032"/>
    </source>
</evidence>
<evidence type="ECO:0000256" key="3">
    <source>
        <dbReference type="ARBA" id="ARBA00022448"/>
    </source>
</evidence>
<dbReference type="InterPro" id="IPR035906">
    <property type="entry name" value="MetI-like_sf"/>
</dbReference>
<dbReference type="GO" id="GO:0043190">
    <property type="term" value="C:ATP-binding cassette (ABC) transporter complex"/>
    <property type="evidence" value="ECO:0007669"/>
    <property type="project" value="InterPro"/>
</dbReference>
<keyword evidence="8 9" id="KW-0472">Membrane</keyword>
<keyword evidence="6" id="KW-0029">Amino-acid transport</keyword>
<dbReference type="Proteomes" id="UP000033725">
    <property type="component" value="Unassembled WGS sequence"/>
</dbReference>
<proteinExistence type="inferred from homology"/>
<evidence type="ECO:0000256" key="4">
    <source>
        <dbReference type="ARBA" id="ARBA00022475"/>
    </source>
</evidence>
<dbReference type="PANTHER" id="PTHR30614">
    <property type="entry name" value="MEMBRANE COMPONENT OF AMINO ACID ABC TRANSPORTER"/>
    <property type="match status" value="1"/>
</dbReference>
<dbReference type="SUPFAM" id="SSF161098">
    <property type="entry name" value="MetI-like"/>
    <property type="match status" value="1"/>
</dbReference>